<comment type="caution">
    <text evidence="7">The sequence shown here is derived from an EMBL/GenBank/DDBJ whole genome shotgun (WGS) entry which is preliminary data.</text>
</comment>
<evidence type="ECO:0000313" key="8">
    <source>
        <dbReference type="Proteomes" id="UP000607645"/>
    </source>
</evidence>
<keyword evidence="3 6" id="KW-0464">Manganese</keyword>
<dbReference type="GO" id="GO:0008740">
    <property type="term" value="F:L-rhamnose isomerase activity"/>
    <property type="evidence" value="ECO:0007669"/>
    <property type="project" value="UniProtKB-UniRule"/>
</dbReference>
<dbReference type="InterPro" id="IPR036237">
    <property type="entry name" value="Xyl_isomerase-like_sf"/>
</dbReference>
<comment type="subcellular location">
    <subcellularLocation>
        <location evidence="6">Cytoplasm</location>
    </subcellularLocation>
</comment>
<dbReference type="GO" id="GO:0019301">
    <property type="term" value="P:rhamnose catabolic process"/>
    <property type="evidence" value="ECO:0007669"/>
    <property type="project" value="UniProtKB-UniRule"/>
</dbReference>
<dbReference type="EMBL" id="JACOPQ010000016">
    <property type="protein sequence ID" value="MBC5738482.1"/>
    <property type="molecule type" value="Genomic_DNA"/>
</dbReference>
<keyword evidence="5 6" id="KW-0684">Rhamnose metabolism</keyword>
<gene>
    <name evidence="6" type="primary">rhaA</name>
    <name evidence="7" type="ORF">H8S62_15830</name>
</gene>
<organism evidence="7 8">
    <name type="scientific">Lawsonibacter faecis</name>
    <dbReference type="NCBI Taxonomy" id="2763052"/>
    <lineage>
        <taxon>Bacteria</taxon>
        <taxon>Bacillati</taxon>
        <taxon>Bacillota</taxon>
        <taxon>Clostridia</taxon>
        <taxon>Eubacteriales</taxon>
        <taxon>Oscillospiraceae</taxon>
        <taxon>Lawsonibacter</taxon>
    </lineage>
</organism>
<dbReference type="Pfam" id="PF06134">
    <property type="entry name" value="RhaA"/>
    <property type="match status" value="1"/>
</dbReference>
<keyword evidence="8" id="KW-1185">Reference proteome</keyword>
<evidence type="ECO:0000256" key="2">
    <source>
        <dbReference type="ARBA" id="ARBA00022723"/>
    </source>
</evidence>
<evidence type="ECO:0000256" key="1">
    <source>
        <dbReference type="ARBA" id="ARBA00022490"/>
    </source>
</evidence>
<dbReference type="EC" id="5.3.1.14" evidence="6"/>
<dbReference type="UniPathway" id="UPA00541">
    <property type="reaction ID" value="UER00601"/>
</dbReference>
<dbReference type="RefSeq" id="WP_155146765.1">
    <property type="nucleotide sequence ID" value="NZ_JACOPQ010000016.1"/>
</dbReference>
<evidence type="ECO:0000256" key="3">
    <source>
        <dbReference type="ARBA" id="ARBA00023211"/>
    </source>
</evidence>
<dbReference type="GO" id="GO:0019324">
    <property type="term" value="P:L-lyxose metabolic process"/>
    <property type="evidence" value="ECO:0007669"/>
    <property type="project" value="TreeGrafter"/>
</dbReference>
<comment type="pathway">
    <text evidence="6">Carbohydrate degradation; L-rhamnose degradation; glycerone phosphate from L-rhamnose: step 1/3.</text>
</comment>
<feature type="binding site" evidence="6">
    <location>
        <position position="292"/>
    </location>
    <ligand>
        <name>Mn(2+)</name>
        <dbReference type="ChEBI" id="CHEBI:29035"/>
    </ligand>
</feature>
<comment type="catalytic activity">
    <reaction evidence="6">
        <text>L-rhamnopyranose = L-rhamnulose</text>
        <dbReference type="Rhea" id="RHEA:23160"/>
        <dbReference type="ChEBI" id="CHEBI:17897"/>
        <dbReference type="ChEBI" id="CHEBI:62346"/>
        <dbReference type="EC" id="5.3.1.14"/>
    </reaction>
</comment>
<dbReference type="InterPro" id="IPR009308">
    <property type="entry name" value="Rhamnose_isomerase"/>
</dbReference>
<dbReference type="InterPro" id="IPR050337">
    <property type="entry name" value="L-rhamnose_isomerase"/>
</dbReference>
<keyword evidence="4 6" id="KW-0413">Isomerase</keyword>
<feature type="binding site" evidence="6">
    <location>
        <position position="258"/>
    </location>
    <ligand>
        <name>Mn(2+)</name>
        <dbReference type="ChEBI" id="CHEBI:29035"/>
    </ligand>
</feature>
<sequence>MSRYEEAKLNYEKMGVDVEGALTLCAATPISIHCWQGDDVRGFDQKDGRAGDGIQTTGDYPGRAGSFEELKADFLKAASLIPGKKRINLHASYAVFPEGEWADRDKTAYRYFIPWVEFAREHGFGIDFNPTCFSHPMVKNGLTLSSPDEAVRRFWIDHCIACRQVAQRMGEALGDKVLNNIWVPDGMKDVPADRMGPRLRLKAALDEIFAENCPNVIDSVESKVFGIGLESYTVGSGEFFMAYASQHPGVYHLLDNGHYHPTELVSDKIPTLLCYFDVLPLHVTRPVRWDSDHVVLFDDELREMMTEIVRCGGLQKVLIGLDFFDASINRVAAWVVGTRNAQKALLWALLQPHEALKALQDSADFTEKMVRMEEAKTLPFGDIWREYCRREGVSADESWFEDVKAYEREVLSRRGT</sequence>
<reference evidence="7" key="1">
    <citation type="submission" date="2020-08" db="EMBL/GenBank/DDBJ databases">
        <title>Genome public.</title>
        <authorList>
            <person name="Liu C."/>
            <person name="Sun Q."/>
        </authorList>
    </citation>
    <scope>NUCLEOTIDE SEQUENCE</scope>
    <source>
        <strain evidence="7">NSJ-52</strain>
    </source>
</reference>
<name>A0A8J6M8U5_9FIRM</name>
<keyword evidence="1 6" id="KW-0963">Cytoplasm</keyword>
<dbReference type="GO" id="GO:0030145">
    <property type="term" value="F:manganese ion binding"/>
    <property type="evidence" value="ECO:0007669"/>
    <property type="project" value="UniProtKB-UniRule"/>
</dbReference>
<dbReference type="Proteomes" id="UP000607645">
    <property type="component" value="Unassembled WGS sequence"/>
</dbReference>
<dbReference type="NCBIfam" id="NF002203">
    <property type="entry name" value="PRK01076.1"/>
    <property type="match status" value="1"/>
</dbReference>
<dbReference type="HAMAP" id="MF_00541">
    <property type="entry name" value="RhaA"/>
    <property type="match status" value="1"/>
</dbReference>
<dbReference type="Gene3D" id="3.20.20.150">
    <property type="entry name" value="Divalent-metal-dependent TIM barrel enzymes"/>
    <property type="match status" value="1"/>
</dbReference>
<evidence type="ECO:0000256" key="6">
    <source>
        <dbReference type="HAMAP-Rule" id="MF_00541"/>
    </source>
</evidence>
<protein>
    <recommendedName>
        <fullName evidence="6">L-rhamnose isomerase</fullName>
        <ecNumber evidence="6">5.3.1.14</ecNumber>
    </recommendedName>
</protein>
<keyword evidence="2 6" id="KW-0479">Metal-binding</keyword>
<comment type="cofactor">
    <cofactor evidence="6">
        <name>Mn(2+)</name>
        <dbReference type="ChEBI" id="CHEBI:29035"/>
    </cofactor>
    <text evidence="6">Binds 1 Mn(2+) ion per subunit.</text>
</comment>
<dbReference type="GO" id="GO:0005737">
    <property type="term" value="C:cytoplasm"/>
    <property type="evidence" value="ECO:0007669"/>
    <property type="project" value="UniProtKB-SubCell"/>
</dbReference>
<dbReference type="PANTHER" id="PTHR30268">
    <property type="entry name" value="L-RHAMNOSE ISOMERASE"/>
    <property type="match status" value="1"/>
</dbReference>
<comment type="function">
    <text evidence="6">Catalyzes the interconversion of L-rhamnose and L-rhamnulose.</text>
</comment>
<dbReference type="PANTHER" id="PTHR30268:SF0">
    <property type="entry name" value="L-RHAMNOSE ISOMERASE"/>
    <property type="match status" value="1"/>
</dbReference>
<dbReference type="SUPFAM" id="SSF51658">
    <property type="entry name" value="Xylose isomerase-like"/>
    <property type="match status" value="1"/>
</dbReference>
<evidence type="ECO:0000256" key="5">
    <source>
        <dbReference type="ARBA" id="ARBA00023308"/>
    </source>
</evidence>
<evidence type="ECO:0000256" key="4">
    <source>
        <dbReference type="ARBA" id="ARBA00023235"/>
    </source>
</evidence>
<evidence type="ECO:0000313" key="7">
    <source>
        <dbReference type="EMBL" id="MBC5738482.1"/>
    </source>
</evidence>
<comment type="similarity">
    <text evidence="6">Belongs to the rhamnose isomerase family.</text>
</comment>
<accession>A0A8J6M8U5</accession>
<dbReference type="AlphaFoldDB" id="A0A8J6M8U5"/>
<proteinExistence type="inferred from homology"/>
<feature type="binding site" evidence="6">
    <location>
        <position position="290"/>
    </location>
    <ligand>
        <name>Mn(2+)</name>
        <dbReference type="ChEBI" id="CHEBI:29035"/>
    </ligand>
</feature>